<dbReference type="AlphaFoldDB" id="A0A9Q1EMY5"/>
<dbReference type="InterPro" id="IPR050473">
    <property type="entry name" value="A2M/Complement_sys"/>
</dbReference>
<dbReference type="CDD" id="cd02897">
    <property type="entry name" value="A2M_2"/>
    <property type="match status" value="1"/>
</dbReference>
<dbReference type="Gene3D" id="2.20.130.20">
    <property type="match status" value="1"/>
</dbReference>
<dbReference type="SMART" id="SM01360">
    <property type="entry name" value="A2M"/>
    <property type="match status" value="1"/>
</dbReference>
<evidence type="ECO:0000256" key="4">
    <source>
        <dbReference type="ARBA" id="ARBA00022900"/>
    </source>
</evidence>
<comment type="similarity">
    <text evidence="1">Belongs to the protease inhibitor I39 (alpha-2-macroglobulin) family.</text>
</comment>
<dbReference type="Gene3D" id="2.60.120.1540">
    <property type="match status" value="1"/>
</dbReference>
<evidence type="ECO:0000256" key="7">
    <source>
        <dbReference type="ARBA" id="ARBA00023180"/>
    </source>
</evidence>
<dbReference type="Pfam" id="PF00207">
    <property type="entry name" value="A2M"/>
    <property type="match status" value="1"/>
</dbReference>
<dbReference type="InterPro" id="IPR041813">
    <property type="entry name" value="A2M_TED"/>
</dbReference>
<keyword evidence="2" id="KW-0646">Protease inhibitor</keyword>
<gene>
    <name evidence="9" type="ORF">SKAU_G00340850</name>
</gene>
<proteinExistence type="inferred from homology"/>
<evidence type="ECO:0000256" key="6">
    <source>
        <dbReference type="ARBA" id="ARBA00023157"/>
    </source>
</evidence>
<dbReference type="OrthoDB" id="9998011at2759"/>
<dbReference type="GO" id="GO:0005615">
    <property type="term" value="C:extracellular space"/>
    <property type="evidence" value="ECO:0007669"/>
    <property type="project" value="InterPro"/>
</dbReference>
<dbReference type="Gene3D" id="1.50.10.20">
    <property type="match status" value="1"/>
</dbReference>
<keyword evidence="5" id="KW-0882">Thioester bond</keyword>
<dbReference type="PROSITE" id="PS00477">
    <property type="entry name" value="ALPHA_2_MACROGLOBULIN"/>
    <property type="match status" value="1"/>
</dbReference>
<comment type="caution">
    <text evidence="9">The sequence shown here is derived from an EMBL/GenBank/DDBJ whole genome shotgun (WGS) entry which is preliminary data.</text>
</comment>
<dbReference type="InterPro" id="IPR011626">
    <property type="entry name" value="Alpha-macroglobulin_TED"/>
</dbReference>
<dbReference type="InterPro" id="IPR008930">
    <property type="entry name" value="Terpenoid_cyclase/PrenylTrfase"/>
</dbReference>
<keyword evidence="6" id="KW-1015">Disulfide bond</keyword>
<dbReference type="InterPro" id="IPR001599">
    <property type="entry name" value="Macroglobln_a2"/>
</dbReference>
<dbReference type="InterPro" id="IPR013783">
    <property type="entry name" value="Ig-like_fold"/>
</dbReference>
<dbReference type="EMBL" id="JAINUF010000015">
    <property type="protein sequence ID" value="KAJ8341794.1"/>
    <property type="molecule type" value="Genomic_DNA"/>
</dbReference>
<dbReference type="Pfam" id="PF07678">
    <property type="entry name" value="TED_complement"/>
    <property type="match status" value="1"/>
</dbReference>
<dbReference type="FunFam" id="1.50.10.20:FF:000001">
    <property type="entry name" value="CD109 isoform 1"/>
    <property type="match status" value="1"/>
</dbReference>
<reference evidence="9" key="1">
    <citation type="journal article" date="2023" name="Science">
        <title>Genome structures resolve the early diversification of teleost fishes.</title>
        <authorList>
            <person name="Parey E."/>
            <person name="Louis A."/>
            <person name="Montfort J."/>
            <person name="Bouchez O."/>
            <person name="Roques C."/>
            <person name="Iampietro C."/>
            <person name="Lluch J."/>
            <person name="Castinel A."/>
            <person name="Donnadieu C."/>
            <person name="Desvignes T."/>
            <person name="Floi Bucao C."/>
            <person name="Jouanno E."/>
            <person name="Wen M."/>
            <person name="Mejri S."/>
            <person name="Dirks R."/>
            <person name="Jansen H."/>
            <person name="Henkel C."/>
            <person name="Chen W.J."/>
            <person name="Zahm M."/>
            <person name="Cabau C."/>
            <person name="Klopp C."/>
            <person name="Thompson A.W."/>
            <person name="Robinson-Rechavi M."/>
            <person name="Braasch I."/>
            <person name="Lecointre G."/>
            <person name="Bobe J."/>
            <person name="Postlethwait J.H."/>
            <person name="Berthelot C."/>
            <person name="Roest Crollius H."/>
            <person name="Guiguen Y."/>
        </authorList>
    </citation>
    <scope>NUCLEOTIDE SEQUENCE</scope>
    <source>
        <strain evidence="9">WJC10195</strain>
    </source>
</reference>
<keyword evidence="4" id="KW-0722">Serine protease inhibitor</keyword>
<evidence type="ECO:0000256" key="1">
    <source>
        <dbReference type="ARBA" id="ARBA00010952"/>
    </source>
</evidence>
<dbReference type="InterPro" id="IPR019742">
    <property type="entry name" value="MacrogloblnA2_CS"/>
</dbReference>
<dbReference type="PANTHER" id="PTHR11412">
    <property type="entry name" value="MACROGLOBULIN / COMPLEMENT"/>
    <property type="match status" value="1"/>
</dbReference>
<evidence type="ECO:0000259" key="8">
    <source>
        <dbReference type="SMART" id="SM01360"/>
    </source>
</evidence>
<dbReference type="SMART" id="SM01419">
    <property type="entry name" value="Thiol-ester_cl"/>
    <property type="match status" value="1"/>
</dbReference>
<evidence type="ECO:0000313" key="9">
    <source>
        <dbReference type="EMBL" id="KAJ8341794.1"/>
    </source>
</evidence>
<organism evidence="9 10">
    <name type="scientific">Synaphobranchus kaupii</name>
    <name type="common">Kaup's arrowtooth eel</name>
    <dbReference type="NCBI Taxonomy" id="118154"/>
    <lineage>
        <taxon>Eukaryota</taxon>
        <taxon>Metazoa</taxon>
        <taxon>Chordata</taxon>
        <taxon>Craniata</taxon>
        <taxon>Vertebrata</taxon>
        <taxon>Euteleostomi</taxon>
        <taxon>Actinopterygii</taxon>
        <taxon>Neopterygii</taxon>
        <taxon>Teleostei</taxon>
        <taxon>Anguilliformes</taxon>
        <taxon>Synaphobranchidae</taxon>
        <taxon>Synaphobranchus</taxon>
    </lineage>
</organism>
<evidence type="ECO:0000256" key="2">
    <source>
        <dbReference type="ARBA" id="ARBA00022690"/>
    </source>
</evidence>
<evidence type="ECO:0000313" key="10">
    <source>
        <dbReference type="Proteomes" id="UP001152622"/>
    </source>
</evidence>
<feature type="domain" description="Alpha-2-macroglobulin" evidence="8">
    <location>
        <begin position="108"/>
        <end position="199"/>
    </location>
</feature>
<keyword evidence="10" id="KW-1185">Reference proteome</keyword>
<keyword evidence="3" id="KW-0732">Signal</keyword>
<dbReference type="GO" id="GO:0004867">
    <property type="term" value="F:serine-type endopeptidase inhibitor activity"/>
    <property type="evidence" value="ECO:0007669"/>
    <property type="project" value="UniProtKB-KW"/>
</dbReference>
<dbReference type="InterPro" id="IPR047565">
    <property type="entry name" value="Alpha-macroglob_thiol-ester_cl"/>
</dbReference>
<evidence type="ECO:0000256" key="3">
    <source>
        <dbReference type="ARBA" id="ARBA00022729"/>
    </source>
</evidence>
<keyword evidence="7" id="KW-0325">Glycoprotein</keyword>
<dbReference type="Proteomes" id="UP001152622">
    <property type="component" value="Chromosome 15"/>
</dbReference>
<name>A0A9Q1EMY5_SYNKA</name>
<evidence type="ECO:0000256" key="5">
    <source>
        <dbReference type="ARBA" id="ARBA00022966"/>
    </source>
</evidence>
<protein>
    <recommendedName>
        <fullName evidence="8">Alpha-2-macroglobulin domain-containing protein</fullName>
    </recommendedName>
</protein>
<dbReference type="Gene3D" id="2.60.40.10">
    <property type="entry name" value="Immunoglobulins"/>
    <property type="match status" value="1"/>
</dbReference>
<accession>A0A9Q1EMY5</accession>
<dbReference type="PANTHER" id="PTHR11412:SF136">
    <property type="entry name" value="CD109 ANTIGEN"/>
    <property type="match status" value="1"/>
</dbReference>
<sequence length="623" mass="68866">MVTEPGTLVGIWVVDQKTNCPQLSNDFTDEAVPGELTEDNMDENNLLLLMRGDPLSIFTAFNIRVLTDANFYPWYGWFGELEYSVEEMPVQYQRADWKPPVCRDSPETWLWLEANMSTSNTANLHFTVPDRITSWFASAFVMSENLGLGLMSTPAKLTVSQNFFLSLDLPPYIIRGEQLILEIQLYNNLDQDLEAVVFVEESVSFEFVFAGNQSFASAGARSVTVRSQNSGTVLFPVTPKVIGTMSVTVNAVSFYASNKVTRTVLVKSEGIEKTFVKSLFLELVPSEQNSSRGITFTFPQDVVPGSQRAEVAAVGHILGPSLSGLESLIQMPYGCGEQNMINFAPSIYVLQYLTSTSQVEEDIHSRAISTMTKGYYRELSYQRSDGSFSAFGDWDASGSTWLSAFVLRCFLQARPFIRIDTDILSQTATWLVSQQQPDGAFGEPGRVIHTELQGGLDGPVSLTAYVLMALLEDQTTKDLYASTVTNALLYLESKFADGISSNYSMCLVAYALSLSQRFSAQTALNELLNRADIKDGVVYWELPGGGLLASWQPRSANIEMAAYALLSLYTQANVVEGLSLMKWLSQQRNHLGGYGSTQDTVVALQAPVALCRIQRIRGHGPMD</sequence>
<dbReference type="SUPFAM" id="SSF48239">
    <property type="entry name" value="Terpenoid cyclases/Protein prenyltransferases"/>
    <property type="match status" value="1"/>
</dbReference>